<evidence type="ECO:0000259" key="9">
    <source>
        <dbReference type="PROSITE" id="PS01124"/>
    </source>
</evidence>
<dbReference type="GO" id="GO:0005737">
    <property type="term" value="C:cytoplasm"/>
    <property type="evidence" value="ECO:0007669"/>
    <property type="project" value="UniProtKB-SubCell"/>
</dbReference>
<keyword evidence="7" id="KW-0804">Transcription</keyword>
<dbReference type="InterPro" id="IPR018060">
    <property type="entry name" value="HTH_AraC"/>
</dbReference>
<evidence type="ECO:0000256" key="2">
    <source>
        <dbReference type="ARBA" id="ARBA00022490"/>
    </source>
</evidence>
<sequence>MLKMIIADDEYNVREGLKEVVRWEELGVEVIADAADGLETVELCRALKPDILLTDIRMPMMDGLEAALKLKENGDPVRVIIISGAEDFGYAKTALSLNADGYILKPIKLDELRQTVRKVVDAISAERSREAQAERLERQVRENMPVLREKFLAEWTMGMYGNEKEVEDKLRFFGLPFPVEGPWTVAVVQIDDYEQAVGRYSEARKQLLGFSVHNVLDEIAARGGSGTSFPMYENEHVVLFRPPAPGALDTAAVCREMTDSLRTYLKLSASCGIGRPARSAVDLYGSYREALAAIRHTFYTGKNSVLFIGDFEADRRELEFPQLFDAENELIRLMKLGDAEEAAATVGLIFDTLRGHPRLPIGYAQSVCVELVHAADKALRELDENIRQIVPDYSAVLASLYDKREASELREAMLGLFGRLAGFFAQKHTQKNGRTVQKIKAIISRAYMENVSVSKLAEEVYLSPNYISLIFKQETGESITEYVTKVRMEAAKELLKSPDLKILDIAEMVGFENAAYFSTVFKKYAGMHPQKYRALFQS</sequence>
<evidence type="ECO:0000256" key="1">
    <source>
        <dbReference type="ARBA" id="ARBA00004496"/>
    </source>
</evidence>
<dbReference type="InterPro" id="IPR001789">
    <property type="entry name" value="Sig_transdc_resp-reg_receiver"/>
</dbReference>
<dbReference type="InterPro" id="IPR009057">
    <property type="entry name" value="Homeodomain-like_sf"/>
</dbReference>
<organism evidence="11 12">
    <name type="scientific">Cohnella zeiphila</name>
    <dbReference type="NCBI Taxonomy" id="2761120"/>
    <lineage>
        <taxon>Bacteria</taxon>
        <taxon>Bacillati</taxon>
        <taxon>Bacillota</taxon>
        <taxon>Bacilli</taxon>
        <taxon>Bacillales</taxon>
        <taxon>Paenibacillaceae</taxon>
        <taxon>Cohnella</taxon>
    </lineage>
</organism>
<dbReference type="PROSITE" id="PS01124">
    <property type="entry name" value="HTH_ARAC_FAMILY_2"/>
    <property type="match status" value="1"/>
</dbReference>
<dbReference type="Pfam" id="PF17853">
    <property type="entry name" value="GGDEF_2"/>
    <property type="match status" value="1"/>
</dbReference>
<proteinExistence type="predicted"/>
<dbReference type="Pfam" id="PF12833">
    <property type="entry name" value="HTH_18"/>
    <property type="match status" value="1"/>
</dbReference>
<dbReference type="CDD" id="cd17536">
    <property type="entry name" value="REC_YesN-like"/>
    <property type="match status" value="1"/>
</dbReference>
<dbReference type="Gene3D" id="1.10.10.60">
    <property type="entry name" value="Homeodomain-like"/>
    <property type="match status" value="2"/>
</dbReference>
<feature type="domain" description="HTH araC/xylS-type" evidence="9">
    <location>
        <begin position="437"/>
        <end position="535"/>
    </location>
</feature>
<keyword evidence="6" id="KW-0238">DNA-binding</keyword>
<reference evidence="11 12" key="1">
    <citation type="submission" date="2020-08" db="EMBL/GenBank/DDBJ databases">
        <title>Cohnella phylogeny.</title>
        <authorList>
            <person name="Dunlap C."/>
        </authorList>
    </citation>
    <scope>NUCLEOTIDE SEQUENCE [LARGE SCALE GENOMIC DNA]</scope>
    <source>
        <strain evidence="11 12">CBP 2801</strain>
    </source>
</reference>
<keyword evidence="4" id="KW-0902">Two-component regulatory system</keyword>
<evidence type="ECO:0000256" key="3">
    <source>
        <dbReference type="ARBA" id="ARBA00022553"/>
    </source>
</evidence>
<dbReference type="Gene3D" id="3.40.50.2300">
    <property type="match status" value="1"/>
</dbReference>
<protein>
    <submittedName>
        <fullName evidence="11">Response regulator</fullName>
    </submittedName>
</protein>
<dbReference type="PRINTS" id="PR00032">
    <property type="entry name" value="HTHARAC"/>
</dbReference>
<dbReference type="SUPFAM" id="SSF52172">
    <property type="entry name" value="CheY-like"/>
    <property type="match status" value="1"/>
</dbReference>
<keyword evidence="12" id="KW-1185">Reference proteome</keyword>
<dbReference type="PROSITE" id="PS50110">
    <property type="entry name" value="RESPONSE_REGULATORY"/>
    <property type="match status" value="1"/>
</dbReference>
<evidence type="ECO:0000259" key="10">
    <source>
        <dbReference type="PROSITE" id="PS50110"/>
    </source>
</evidence>
<dbReference type="Pfam" id="PF00072">
    <property type="entry name" value="Response_reg"/>
    <property type="match status" value="1"/>
</dbReference>
<keyword evidence="2" id="KW-0963">Cytoplasm</keyword>
<dbReference type="GO" id="GO:0043565">
    <property type="term" value="F:sequence-specific DNA binding"/>
    <property type="evidence" value="ECO:0007669"/>
    <property type="project" value="InterPro"/>
</dbReference>
<evidence type="ECO:0000256" key="6">
    <source>
        <dbReference type="ARBA" id="ARBA00023125"/>
    </source>
</evidence>
<dbReference type="EMBL" id="JACJVO010000001">
    <property type="protein sequence ID" value="MBB6729473.1"/>
    <property type="molecule type" value="Genomic_DNA"/>
</dbReference>
<dbReference type="GO" id="GO:0000160">
    <property type="term" value="P:phosphorelay signal transduction system"/>
    <property type="evidence" value="ECO:0007669"/>
    <property type="project" value="UniProtKB-KW"/>
</dbReference>
<evidence type="ECO:0000256" key="5">
    <source>
        <dbReference type="ARBA" id="ARBA00023015"/>
    </source>
</evidence>
<evidence type="ECO:0000256" key="8">
    <source>
        <dbReference type="PROSITE-ProRule" id="PRU00169"/>
    </source>
</evidence>
<dbReference type="RefSeq" id="WP_185127137.1">
    <property type="nucleotide sequence ID" value="NZ_JACJVO010000001.1"/>
</dbReference>
<dbReference type="SMART" id="SM00342">
    <property type="entry name" value="HTH_ARAC"/>
    <property type="match status" value="1"/>
</dbReference>
<evidence type="ECO:0000313" key="11">
    <source>
        <dbReference type="EMBL" id="MBB6729473.1"/>
    </source>
</evidence>
<comment type="subcellular location">
    <subcellularLocation>
        <location evidence="1">Cytoplasm</location>
    </subcellularLocation>
</comment>
<dbReference type="SMART" id="SM00448">
    <property type="entry name" value="REC"/>
    <property type="match status" value="1"/>
</dbReference>
<keyword evidence="3 8" id="KW-0597">Phosphoprotein</keyword>
<dbReference type="AlphaFoldDB" id="A0A7X0VV22"/>
<accession>A0A7X0VV22</accession>
<dbReference type="InterPro" id="IPR041522">
    <property type="entry name" value="CdaR_GGDEF"/>
</dbReference>
<feature type="domain" description="Response regulatory" evidence="10">
    <location>
        <begin position="3"/>
        <end position="120"/>
    </location>
</feature>
<dbReference type="InterPro" id="IPR020449">
    <property type="entry name" value="Tscrpt_reg_AraC-type_HTH"/>
</dbReference>
<dbReference type="PANTHER" id="PTHR42713:SF3">
    <property type="entry name" value="TRANSCRIPTIONAL REGULATORY PROTEIN HPTR"/>
    <property type="match status" value="1"/>
</dbReference>
<dbReference type="InterPro" id="IPR051552">
    <property type="entry name" value="HptR"/>
</dbReference>
<dbReference type="Proteomes" id="UP000564644">
    <property type="component" value="Unassembled WGS sequence"/>
</dbReference>
<evidence type="ECO:0000256" key="4">
    <source>
        <dbReference type="ARBA" id="ARBA00023012"/>
    </source>
</evidence>
<feature type="modified residue" description="4-aspartylphosphate" evidence="8">
    <location>
        <position position="55"/>
    </location>
</feature>
<gene>
    <name evidence="11" type="ORF">H7C18_01000</name>
</gene>
<keyword evidence="5" id="KW-0805">Transcription regulation</keyword>
<dbReference type="SUPFAM" id="SSF46689">
    <property type="entry name" value="Homeodomain-like"/>
    <property type="match status" value="2"/>
</dbReference>
<comment type="caution">
    <text evidence="11">The sequence shown here is derived from an EMBL/GenBank/DDBJ whole genome shotgun (WGS) entry which is preliminary data.</text>
</comment>
<dbReference type="GO" id="GO:0003700">
    <property type="term" value="F:DNA-binding transcription factor activity"/>
    <property type="evidence" value="ECO:0007669"/>
    <property type="project" value="InterPro"/>
</dbReference>
<evidence type="ECO:0000256" key="7">
    <source>
        <dbReference type="ARBA" id="ARBA00023163"/>
    </source>
</evidence>
<dbReference type="InterPro" id="IPR011006">
    <property type="entry name" value="CheY-like_superfamily"/>
</dbReference>
<dbReference type="PANTHER" id="PTHR42713">
    <property type="entry name" value="HISTIDINE KINASE-RELATED"/>
    <property type="match status" value="1"/>
</dbReference>
<evidence type="ECO:0000313" key="12">
    <source>
        <dbReference type="Proteomes" id="UP000564644"/>
    </source>
</evidence>
<name>A0A7X0VV22_9BACL</name>